<accession>A0A5B8VX60</accession>
<dbReference type="Proteomes" id="UP000321362">
    <property type="component" value="Chromosome"/>
</dbReference>
<feature type="transmembrane region" description="Helical" evidence="1">
    <location>
        <begin position="31"/>
        <end position="59"/>
    </location>
</feature>
<evidence type="ECO:0008006" key="4">
    <source>
        <dbReference type="Google" id="ProtNLM"/>
    </source>
</evidence>
<sequence length="183" mass="21291">MSDTVIYNYYSQQLGADRIEEFINLQKKYQYLGYIILPICYSIKFFLISMCLMVGAIFSNFKISFSKIFKIVIISETIFLIPLIIKIIWFSFFKTRYTLLDLQLFSPFSLLSLVDIANVKKWFYYPLSTTNIFEIIYCFSLSYCLSNQLGLPIKKTGVTVISSYGAGLLVWTIFIMFLSINLS</sequence>
<keyword evidence="1" id="KW-1133">Transmembrane helix</keyword>
<feature type="transmembrane region" description="Helical" evidence="1">
    <location>
        <begin position="71"/>
        <end position="92"/>
    </location>
</feature>
<reference evidence="2 3" key="1">
    <citation type="journal article" date="2013" name="J. Microbiol.">
        <title>Mucilaginibacter ginsenosidivorax sp. nov., with ginsenoside converting activity isolated from sediment.</title>
        <authorList>
            <person name="Kim J.K."/>
            <person name="Choi T.E."/>
            <person name="Liu Q.M."/>
            <person name="Park H.Y."/>
            <person name="Yi T.H."/>
            <person name="Yoon M.H."/>
            <person name="Kim S.C."/>
            <person name="Im W.T."/>
        </authorList>
    </citation>
    <scope>NUCLEOTIDE SEQUENCE [LARGE SCALE GENOMIC DNA]</scope>
    <source>
        <strain evidence="2 3">KHI28</strain>
    </source>
</reference>
<proteinExistence type="predicted"/>
<evidence type="ECO:0000313" key="3">
    <source>
        <dbReference type="Proteomes" id="UP000321362"/>
    </source>
</evidence>
<gene>
    <name evidence="2" type="ORF">FSB76_09455</name>
</gene>
<dbReference type="RefSeq" id="WP_147053338.1">
    <property type="nucleotide sequence ID" value="NZ_CP042437.1"/>
</dbReference>
<name>A0A5B8VX60_9SPHI</name>
<evidence type="ECO:0000256" key="1">
    <source>
        <dbReference type="SAM" id="Phobius"/>
    </source>
</evidence>
<keyword evidence="3" id="KW-1185">Reference proteome</keyword>
<keyword evidence="1" id="KW-0472">Membrane</keyword>
<dbReference type="EMBL" id="CP042437">
    <property type="protein sequence ID" value="QEC76157.1"/>
    <property type="molecule type" value="Genomic_DNA"/>
</dbReference>
<dbReference type="KEGG" id="mgk:FSB76_09455"/>
<feature type="transmembrane region" description="Helical" evidence="1">
    <location>
        <begin position="122"/>
        <end position="145"/>
    </location>
</feature>
<dbReference type="OrthoDB" id="825516at2"/>
<protein>
    <recommendedName>
        <fullName evidence="4">Yip1 domain-containing protein</fullName>
    </recommendedName>
</protein>
<evidence type="ECO:0000313" key="2">
    <source>
        <dbReference type="EMBL" id="QEC76157.1"/>
    </source>
</evidence>
<keyword evidence="1" id="KW-0812">Transmembrane</keyword>
<feature type="transmembrane region" description="Helical" evidence="1">
    <location>
        <begin position="157"/>
        <end position="180"/>
    </location>
</feature>
<organism evidence="2 3">
    <name type="scientific">Mucilaginibacter ginsenosidivorax</name>
    <dbReference type="NCBI Taxonomy" id="862126"/>
    <lineage>
        <taxon>Bacteria</taxon>
        <taxon>Pseudomonadati</taxon>
        <taxon>Bacteroidota</taxon>
        <taxon>Sphingobacteriia</taxon>
        <taxon>Sphingobacteriales</taxon>
        <taxon>Sphingobacteriaceae</taxon>
        <taxon>Mucilaginibacter</taxon>
    </lineage>
</organism>
<dbReference type="AlphaFoldDB" id="A0A5B8VX60"/>